<evidence type="ECO:0000256" key="1">
    <source>
        <dbReference type="SAM" id="MobiDB-lite"/>
    </source>
</evidence>
<gene>
    <name evidence="2" type="ORF">Adt_05188</name>
</gene>
<name>A0ABD1V3D6_9LAMI</name>
<sequence>MGSSTASFSNFGDSLMLPSLSHLGICSSAASFSNFGDSLLLPSLSYLGIGSSTASFSRLQRSLSTTSTTSNFSPTLSSAPHINERSRPCGTKSPNYEPAIV</sequence>
<protein>
    <submittedName>
        <fullName evidence="2">Uncharacterized protein</fullName>
    </submittedName>
</protein>
<feature type="region of interest" description="Disordered" evidence="1">
    <location>
        <begin position="64"/>
        <end position="101"/>
    </location>
</feature>
<dbReference type="EMBL" id="JBFOLK010000002">
    <property type="protein sequence ID" value="KAL2531837.1"/>
    <property type="molecule type" value="Genomic_DNA"/>
</dbReference>
<comment type="caution">
    <text evidence="2">The sequence shown here is derived from an EMBL/GenBank/DDBJ whole genome shotgun (WGS) entry which is preliminary data.</text>
</comment>
<dbReference type="Proteomes" id="UP001604336">
    <property type="component" value="Unassembled WGS sequence"/>
</dbReference>
<organism evidence="2 3">
    <name type="scientific">Abeliophyllum distichum</name>
    <dbReference type="NCBI Taxonomy" id="126358"/>
    <lineage>
        <taxon>Eukaryota</taxon>
        <taxon>Viridiplantae</taxon>
        <taxon>Streptophyta</taxon>
        <taxon>Embryophyta</taxon>
        <taxon>Tracheophyta</taxon>
        <taxon>Spermatophyta</taxon>
        <taxon>Magnoliopsida</taxon>
        <taxon>eudicotyledons</taxon>
        <taxon>Gunneridae</taxon>
        <taxon>Pentapetalae</taxon>
        <taxon>asterids</taxon>
        <taxon>lamiids</taxon>
        <taxon>Lamiales</taxon>
        <taxon>Oleaceae</taxon>
        <taxon>Forsythieae</taxon>
        <taxon>Abeliophyllum</taxon>
    </lineage>
</organism>
<keyword evidence="3" id="KW-1185">Reference proteome</keyword>
<dbReference type="AlphaFoldDB" id="A0ABD1V3D6"/>
<reference evidence="3" key="1">
    <citation type="submission" date="2024-07" db="EMBL/GenBank/DDBJ databases">
        <title>Two chromosome-level genome assemblies of Korean endemic species Abeliophyllum distichum and Forsythia ovata (Oleaceae).</title>
        <authorList>
            <person name="Jang H."/>
        </authorList>
    </citation>
    <scope>NUCLEOTIDE SEQUENCE [LARGE SCALE GENOMIC DNA]</scope>
</reference>
<evidence type="ECO:0000313" key="2">
    <source>
        <dbReference type="EMBL" id="KAL2531837.1"/>
    </source>
</evidence>
<feature type="compositionally biased region" description="Low complexity" evidence="1">
    <location>
        <begin position="64"/>
        <end position="78"/>
    </location>
</feature>
<accession>A0ABD1V3D6</accession>
<proteinExistence type="predicted"/>
<evidence type="ECO:0000313" key="3">
    <source>
        <dbReference type="Proteomes" id="UP001604336"/>
    </source>
</evidence>